<reference evidence="5" key="1">
    <citation type="submission" date="2022-05" db="EMBL/GenBank/DDBJ databases">
        <authorList>
            <person name="Okamura Y."/>
        </authorList>
    </citation>
    <scope>NUCLEOTIDE SEQUENCE</scope>
</reference>
<dbReference type="SMART" id="SM00324">
    <property type="entry name" value="RhoGAP"/>
    <property type="match status" value="1"/>
</dbReference>
<evidence type="ECO:0000259" key="3">
    <source>
        <dbReference type="PROSITE" id="PS50003"/>
    </source>
</evidence>
<evidence type="ECO:0000256" key="1">
    <source>
        <dbReference type="ARBA" id="ARBA00022468"/>
    </source>
</evidence>
<dbReference type="InterPro" id="IPR029071">
    <property type="entry name" value="Ubiquitin-like_domsf"/>
</dbReference>
<dbReference type="GO" id="GO:0071944">
    <property type="term" value="C:cell periphery"/>
    <property type="evidence" value="ECO:0007669"/>
    <property type="project" value="UniProtKB-ARBA"/>
</dbReference>
<feature type="domain" description="PH" evidence="3">
    <location>
        <begin position="558"/>
        <end position="659"/>
    </location>
</feature>
<feature type="domain" description="Rho-GAP" evidence="4">
    <location>
        <begin position="668"/>
        <end position="852"/>
    </location>
</feature>
<dbReference type="GO" id="GO:0005737">
    <property type="term" value="C:cytoplasm"/>
    <property type="evidence" value="ECO:0007669"/>
    <property type="project" value="TreeGrafter"/>
</dbReference>
<organism evidence="5 6">
    <name type="scientific">Pieris brassicae</name>
    <name type="common">White butterfly</name>
    <name type="synonym">Large white butterfly</name>
    <dbReference type="NCBI Taxonomy" id="7116"/>
    <lineage>
        <taxon>Eukaryota</taxon>
        <taxon>Metazoa</taxon>
        <taxon>Ecdysozoa</taxon>
        <taxon>Arthropoda</taxon>
        <taxon>Hexapoda</taxon>
        <taxon>Insecta</taxon>
        <taxon>Pterygota</taxon>
        <taxon>Neoptera</taxon>
        <taxon>Endopterygota</taxon>
        <taxon>Lepidoptera</taxon>
        <taxon>Glossata</taxon>
        <taxon>Ditrysia</taxon>
        <taxon>Papilionoidea</taxon>
        <taxon>Pieridae</taxon>
        <taxon>Pierinae</taxon>
        <taxon>Pieris</taxon>
    </lineage>
</organism>
<gene>
    <name evidence="5" type="ORF">PIBRA_LOCUS14119</name>
</gene>
<dbReference type="InterPro" id="IPR000198">
    <property type="entry name" value="RhoGAP_dom"/>
</dbReference>
<feature type="compositionally biased region" description="Basic and acidic residues" evidence="2">
    <location>
        <begin position="161"/>
        <end position="173"/>
    </location>
</feature>
<keyword evidence="6" id="KW-1185">Reference proteome</keyword>
<dbReference type="GO" id="GO:0007165">
    <property type="term" value="P:signal transduction"/>
    <property type="evidence" value="ECO:0007669"/>
    <property type="project" value="InterPro"/>
</dbReference>
<sequence length="1106" mass="125512">MMNTPPVPKPRSSGFSQNDSLKRPVPLPRTKLPVTNERVTASEVLRSIGSVSKQITEDVAQKVTNSAKFANDKIEKSFMDGSKFAKDTLEKTISTSKAVRASVTKSVIETTKTAGLKIRRTKKLETDHSEDSQRCVSMPAADVSFFDNIQFYSPLLEQKKISPEAGPSEKRESPSSQINSQTDNLSLLSCNSDSITDSVSITHDNIEYDQNDSTSFLESEMTYDTPKPSRANSFISVKSAPEVPGRRKKKEKIEIMRQNSLYENWTLQLSPKPNVESFDRPSKSTIYEFDPLNFTAQPKKYDGVSNELLLLESFLIGDTYGTIVSNDIGVDDTFDFIESDYFNPPIPPERFDSLAVGEIAEKPTLSPSVKDNNSNWYIGKDCSSTDVIEDTKTGSSVMQRFSNMLKLDNVLNKGLKQPTVKVEKVERPTINHLLVPYYSGTLNKVISGAVEDLFKNSQSCSRYCVLSDHKLMCYSDPTNSIVKEVYTLDSINSVQIVLPLSSSTTNNSYCFELTISMGVKSSPRKVLFGCGSASERRNWGQKIAEHLTNGFPTKYTSEFTRCGWCYMKEGVTGQWRGAWLMLVRRVLVYYTPPETLCTVDLRKTRCVVNQDADEETKQKCVSDGSPNLLLDCPHATVYLRFQHEKDLKSWRYMIKLAAHNNGAYLHHQQLTKDDVPAIVDKCISFIYAHGSLSEGIYRRAGSSSVLSELLGRFRRDSWSVVLSPGQHSEHDVAGVLKRFFRDLPESLIPQDKHTVLISALEIKEKHERNSEYRKVMFFLPLVARNTARKLFAHLHFLNTMAHANKMNAENLASVWAPTIMPAALTSQTLQTAWSAKEQYVVRDLIANYEEIWEPTEAETRREAAIRRVLMRVLSNTAPAPPKAAGDLRAWIYVNDRNTCHQIALTPNKTCSDVCIELCEKAQTESHLLMIEEVICNESMRRIVHKDEVVLDVVLQWSYWDEEDRKENYLMIKNNKLLHDIAVKNTGVVCGELRVANEANKTFKLHMFECNHTKLCYFKDKQGSHKIEEWLVKDILWYIGHEPKRNPQSRWAITFIPKKNKQKRSKDRPWFGVTIAGAVTEDQVKWMTALMYAEHTDVLPTPRLVIT</sequence>
<dbReference type="InterPro" id="IPR011993">
    <property type="entry name" value="PH-like_dom_sf"/>
</dbReference>
<comment type="caution">
    <text evidence="5">The sequence shown here is derived from an EMBL/GenBank/DDBJ whole genome shotgun (WGS) entry which is preliminary data.</text>
</comment>
<keyword evidence="1" id="KW-0343">GTPase activation</keyword>
<dbReference type="InterPro" id="IPR001849">
    <property type="entry name" value="PH_domain"/>
</dbReference>
<dbReference type="PROSITE" id="PS50238">
    <property type="entry name" value="RHOGAP"/>
    <property type="match status" value="1"/>
</dbReference>
<dbReference type="PANTHER" id="PTHR45899">
    <property type="entry name" value="RHO GTPASE ACTIVATING PROTEIN AT 15B, ISOFORM C"/>
    <property type="match status" value="1"/>
</dbReference>
<protein>
    <recommendedName>
        <fullName evidence="7">Rho-GAP domain-containing protein</fullName>
    </recommendedName>
</protein>
<dbReference type="Gene3D" id="3.10.20.90">
    <property type="entry name" value="Phosphatidylinositol 3-kinase Catalytic Subunit, Chain A, domain 1"/>
    <property type="match status" value="1"/>
</dbReference>
<evidence type="ECO:0000313" key="6">
    <source>
        <dbReference type="Proteomes" id="UP001152562"/>
    </source>
</evidence>
<dbReference type="SUPFAM" id="SSF48350">
    <property type="entry name" value="GTPase activation domain, GAP"/>
    <property type="match status" value="1"/>
</dbReference>
<dbReference type="Proteomes" id="UP001152562">
    <property type="component" value="Unassembled WGS sequence"/>
</dbReference>
<feature type="region of interest" description="Disordered" evidence="2">
    <location>
        <begin position="161"/>
        <end position="183"/>
    </location>
</feature>
<dbReference type="Gene3D" id="1.10.555.10">
    <property type="entry name" value="Rho GTPase activation protein"/>
    <property type="match status" value="1"/>
</dbReference>
<dbReference type="CDD" id="cd17113">
    <property type="entry name" value="RA_ARAPs"/>
    <property type="match status" value="1"/>
</dbReference>
<dbReference type="Gene3D" id="2.30.29.30">
    <property type="entry name" value="Pleckstrin-homology domain (PH domain)/Phosphotyrosine-binding domain (PTB)"/>
    <property type="match status" value="2"/>
</dbReference>
<feature type="region of interest" description="Disordered" evidence="2">
    <location>
        <begin position="1"/>
        <end position="34"/>
    </location>
</feature>
<accession>A0A9P0TYK0</accession>
<dbReference type="EMBL" id="CALOZG010000087">
    <property type="protein sequence ID" value="CAH4038580.1"/>
    <property type="molecule type" value="Genomic_DNA"/>
</dbReference>
<dbReference type="GO" id="GO:0005547">
    <property type="term" value="F:phosphatidylinositol-3,4,5-trisphosphate binding"/>
    <property type="evidence" value="ECO:0007669"/>
    <property type="project" value="TreeGrafter"/>
</dbReference>
<name>A0A9P0TYK0_PIEBR</name>
<dbReference type="InterPro" id="IPR008936">
    <property type="entry name" value="Rho_GTPase_activation_prot"/>
</dbReference>
<dbReference type="InterPro" id="IPR052227">
    <property type="entry name" value="Arf-Rho-GAP_ANK-PH_domain"/>
</dbReference>
<dbReference type="Pfam" id="PF00620">
    <property type="entry name" value="RhoGAP"/>
    <property type="match status" value="1"/>
</dbReference>
<dbReference type="PANTHER" id="PTHR45899:SF2">
    <property type="entry name" value="RHO GTPASE ACTIVATING PROTEIN AT 15B, ISOFORM C"/>
    <property type="match status" value="1"/>
</dbReference>
<evidence type="ECO:0000256" key="2">
    <source>
        <dbReference type="SAM" id="MobiDB-lite"/>
    </source>
</evidence>
<proteinExistence type="predicted"/>
<dbReference type="SMART" id="SM00233">
    <property type="entry name" value="PH"/>
    <property type="match status" value="3"/>
</dbReference>
<dbReference type="SUPFAM" id="SSF50729">
    <property type="entry name" value="PH domain-like"/>
    <property type="match status" value="2"/>
</dbReference>
<dbReference type="PROSITE" id="PS50003">
    <property type="entry name" value="PH_DOMAIN"/>
    <property type="match status" value="2"/>
</dbReference>
<dbReference type="CDD" id="cd00821">
    <property type="entry name" value="PH"/>
    <property type="match status" value="1"/>
</dbReference>
<evidence type="ECO:0000313" key="5">
    <source>
        <dbReference type="EMBL" id="CAH4038580.1"/>
    </source>
</evidence>
<feature type="domain" description="PH" evidence="3">
    <location>
        <begin position="435"/>
        <end position="548"/>
    </location>
</feature>
<dbReference type="Pfam" id="PF00169">
    <property type="entry name" value="PH"/>
    <property type="match status" value="2"/>
</dbReference>
<evidence type="ECO:0008006" key="7">
    <source>
        <dbReference type="Google" id="ProtNLM"/>
    </source>
</evidence>
<evidence type="ECO:0000259" key="4">
    <source>
        <dbReference type="PROSITE" id="PS50238"/>
    </source>
</evidence>
<dbReference type="SUPFAM" id="SSF54236">
    <property type="entry name" value="Ubiquitin-like"/>
    <property type="match status" value="1"/>
</dbReference>
<dbReference type="GO" id="GO:0048699">
    <property type="term" value="P:generation of neurons"/>
    <property type="evidence" value="ECO:0007669"/>
    <property type="project" value="UniProtKB-ARBA"/>
</dbReference>
<dbReference type="AlphaFoldDB" id="A0A9P0TYK0"/>
<dbReference type="GO" id="GO:0005096">
    <property type="term" value="F:GTPase activator activity"/>
    <property type="evidence" value="ECO:0007669"/>
    <property type="project" value="UniProtKB-KW"/>
</dbReference>